<feature type="compositionally biased region" description="Acidic residues" evidence="1">
    <location>
        <begin position="312"/>
        <end position="321"/>
    </location>
</feature>
<dbReference type="PANTHER" id="PTHR21193:SF3">
    <property type="entry name" value="OXIDOREDUCTASE-LIKE DOMAIN-CONTAINING PROTEIN 1"/>
    <property type="match status" value="1"/>
</dbReference>
<dbReference type="GO" id="GO:0005739">
    <property type="term" value="C:mitochondrion"/>
    <property type="evidence" value="ECO:0007669"/>
    <property type="project" value="TreeGrafter"/>
</dbReference>
<dbReference type="GeneID" id="4317029"/>
<feature type="compositionally biased region" description="Polar residues" evidence="1">
    <location>
        <begin position="16"/>
        <end position="25"/>
    </location>
</feature>
<evidence type="ECO:0000313" key="4">
    <source>
        <dbReference type="Proteomes" id="UP000007963"/>
    </source>
</evidence>
<feature type="domain" description="Oxidoreductase-like" evidence="2">
    <location>
        <begin position="30"/>
        <end position="74"/>
    </location>
</feature>
<dbReference type="RefSeq" id="XP_001211919.1">
    <property type="nucleotide sequence ID" value="XM_001211919.1"/>
</dbReference>
<dbReference type="Pfam" id="PF11595">
    <property type="entry name" value="DUF3245"/>
    <property type="match status" value="1"/>
</dbReference>
<dbReference type="Proteomes" id="UP000007963">
    <property type="component" value="Unassembled WGS sequence"/>
</dbReference>
<gene>
    <name evidence="3" type="ORF">ATEG_02741</name>
</gene>
<organism evidence="3 4">
    <name type="scientific">Aspergillus terreus (strain NIH 2624 / FGSC A1156)</name>
    <dbReference type="NCBI Taxonomy" id="341663"/>
    <lineage>
        <taxon>Eukaryota</taxon>
        <taxon>Fungi</taxon>
        <taxon>Dikarya</taxon>
        <taxon>Ascomycota</taxon>
        <taxon>Pezizomycotina</taxon>
        <taxon>Eurotiomycetes</taxon>
        <taxon>Eurotiomycetidae</taxon>
        <taxon>Eurotiales</taxon>
        <taxon>Aspergillaceae</taxon>
        <taxon>Aspergillus</taxon>
        <taxon>Aspergillus subgen. Circumdati</taxon>
    </lineage>
</organism>
<protein>
    <recommendedName>
        <fullName evidence="2">Oxidoreductase-like domain-containing protein</fullName>
    </recommendedName>
</protein>
<proteinExistence type="predicted"/>
<feature type="region of interest" description="Disordered" evidence="1">
    <location>
        <begin position="77"/>
        <end position="116"/>
    </location>
</feature>
<reference evidence="4" key="1">
    <citation type="submission" date="2005-09" db="EMBL/GenBank/DDBJ databases">
        <title>Annotation of the Aspergillus terreus NIH2624 genome.</title>
        <authorList>
            <person name="Birren B.W."/>
            <person name="Lander E.S."/>
            <person name="Galagan J.E."/>
            <person name="Nusbaum C."/>
            <person name="Devon K."/>
            <person name="Henn M."/>
            <person name="Ma L.-J."/>
            <person name="Jaffe D.B."/>
            <person name="Butler J."/>
            <person name="Alvarez P."/>
            <person name="Gnerre S."/>
            <person name="Grabherr M."/>
            <person name="Kleber M."/>
            <person name="Mauceli E.W."/>
            <person name="Brockman W."/>
            <person name="Rounsley S."/>
            <person name="Young S.K."/>
            <person name="LaButti K."/>
            <person name="Pushparaj V."/>
            <person name="DeCaprio D."/>
            <person name="Crawford M."/>
            <person name="Koehrsen M."/>
            <person name="Engels R."/>
            <person name="Montgomery P."/>
            <person name="Pearson M."/>
            <person name="Howarth C."/>
            <person name="Larson L."/>
            <person name="Luoma S."/>
            <person name="White J."/>
            <person name="Alvarado L."/>
            <person name="Kodira C.D."/>
            <person name="Zeng Q."/>
            <person name="Oleary S."/>
            <person name="Yandava C."/>
            <person name="Denning D.W."/>
            <person name="Nierman W.C."/>
            <person name="Milne T."/>
            <person name="Madden K."/>
        </authorList>
    </citation>
    <scope>NUCLEOTIDE SEQUENCE [LARGE SCALE GENOMIC DNA]</scope>
    <source>
        <strain evidence="4">NIH 2624 / FGSC A1156</strain>
    </source>
</reference>
<name>Q0CU93_ASPTN</name>
<dbReference type="HOGENOM" id="CLU_692569_0_0_1"/>
<dbReference type="eggNOG" id="KOG4690">
    <property type="taxonomic scope" value="Eukaryota"/>
</dbReference>
<feature type="region of interest" description="Disordered" evidence="1">
    <location>
        <begin position="11"/>
        <end position="34"/>
    </location>
</feature>
<dbReference type="InterPro" id="IPR021641">
    <property type="entry name" value="DUF3245"/>
</dbReference>
<feature type="region of interest" description="Disordered" evidence="1">
    <location>
        <begin position="247"/>
        <end position="267"/>
    </location>
</feature>
<sequence length="398" mass="43126">MAIVFGTRLAGPGRSSRYNPGTSPEATWKTINGVPIPPRPEEPDNCCMSGCVHCVWDDFRDEMEDWAARVAQAKARAASSGPQAEMRHAPRAEVASASTSMDDDGGGSETNWPVGGQVDDDLFANIPVGIREFMKTEKRRHCRDHGDIYILYCVVIACHYHPTSTTTPFRQYTSSSVPPTPTSVLATPTNYTHIILNKANVALARSQRLVASWLPPQTADELSHPKTEEELQREEDEIFTAVPETLGVGAPLPTKAADGSWNRTELDSNDKLRKQLLGKNYKKVMAAKNTSTSTPVAGQAGKPKPGTATRGDDEDEDDEDEGRTAVVGKKGQSRKRKAASTPDTGETNTPDVAEGADGDGGEAKQQIAEPRPSGTKGKKKATSFLDEILAQRSKKRKK</sequence>
<dbReference type="VEuPathDB" id="FungiDB:ATEG_02741"/>
<feature type="region of interest" description="Disordered" evidence="1">
    <location>
        <begin position="286"/>
        <end position="398"/>
    </location>
</feature>
<dbReference type="InterPro" id="IPR039251">
    <property type="entry name" value="OXLD1"/>
</dbReference>
<evidence type="ECO:0000259" key="2">
    <source>
        <dbReference type="Pfam" id="PF09791"/>
    </source>
</evidence>
<evidence type="ECO:0000313" key="3">
    <source>
        <dbReference type="EMBL" id="EAU37703.1"/>
    </source>
</evidence>
<dbReference type="STRING" id="341663.Q0CU93"/>
<dbReference type="AlphaFoldDB" id="Q0CU93"/>
<evidence type="ECO:0000256" key="1">
    <source>
        <dbReference type="SAM" id="MobiDB-lite"/>
    </source>
</evidence>
<dbReference type="Pfam" id="PF09791">
    <property type="entry name" value="Oxidored-like"/>
    <property type="match status" value="1"/>
</dbReference>
<dbReference type="EMBL" id="CH476596">
    <property type="protein sequence ID" value="EAU37703.1"/>
    <property type="molecule type" value="Genomic_DNA"/>
</dbReference>
<dbReference type="OrthoDB" id="3438340at2759"/>
<feature type="compositionally biased region" description="Polar residues" evidence="1">
    <location>
        <begin position="341"/>
        <end position="350"/>
    </location>
</feature>
<accession>Q0CU93</accession>
<dbReference type="PANTHER" id="PTHR21193">
    <property type="entry name" value="OXIDOREDUCTASE-LIKE DOMAIN-CONTAINING PROTEIN 1"/>
    <property type="match status" value="1"/>
</dbReference>
<dbReference type="InterPro" id="IPR019180">
    <property type="entry name" value="Oxidoreductase-like_N"/>
</dbReference>